<evidence type="ECO:0000313" key="2">
    <source>
        <dbReference type="Proteomes" id="UP000449846"/>
    </source>
</evidence>
<dbReference type="AlphaFoldDB" id="A0A844HUE9"/>
<organism evidence="1 2">
    <name type="scientific">Paracoccus litorisediminis</name>
    <dbReference type="NCBI Taxonomy" id="2006130"/>
    <lineage>
        <taxon>Bacteria</taxon>
        <taxon>Pseudomonadati</taxon>
        <taxon>Pseudomonadota</taxon>
        <taxon>Alphaproteobacteria</taxon>
        <taxon>Rhodobacterales</taxon>
        <taxon>Paracoccaceae</taxon>
        <taxon>Paracoccus</taxon>
    </lineage>
</organism>
<proteinExistence type="predicted"/>
<accession>A0A844HUE9</accession>
<sequence length="125" mass="13741">MILEILSDKLIEAGFVPGKSLFLGHMNADAAGVLLRVPHPIPIDPEIPGRYRGEIQVLTRAKTVADGMALAARVQRLLTVNVRERLPGAHLDRCQPQALPLRNPFTESGQIEHGQYFDVIWGQAA</sequence>
<protein>
    <recommendedName>
        <fullName evidence="3">DUF3168 domain-containing protein</fullName>
    </recommendedName>
</protein>
<evidence type="ECO:0008006" key="3">
    <source>
        <dbReference type="Google" id="ProtNLM"/>
    </source>
</evidence>
<gene>
    <name evidence="1" type="ORF">GL300_18480</name>
</gene>
<dbReference type="InterPro" id="IPR024411">
    <property type="entry name" value="Tail_terminator_phage"/>
</dbReference>
<comment type="caution">
    <text evidence="1">The sequence shown here is derived from an EMBL/GenBank/DDBJ whole genome shotgun (WGS) entry which is preliminary data.</text>
</comment>
<dbReference type="Proteomes" id="UP000449846">
    <property type="component" value="Unassembled WGS sequence"/>
</dbReference>
<keyword evidence="2" id="KW-1185">Reference proteome</keyword>
<dbReference type="RefSeq" id="WP_155041142.1">
    <property type="nucleotide sequence ID" value="NZ_WMIG01000013.1"/>
</dbReference>
<evidence type="ECO:0000313" key="1">
    <source>
        <dbReference type="EMBL" id="MTH61201.1"/>
    </source>
</evidence>
<name>A0A844HUE9_9RHOB</name>
<dbReference type="EMBL" id="WMIG01000013">
    <property type="protein sequence ID" value="MTH61201.1"/>
    <property type="molecule type" value="Genomic_DNA"/>
</dbReference>
<reference evidence="1 2" key="1">
    <citation type="submission" date="2019-11" db="EMBL/GenBank/DDBJ databases">
        <authorList>
            <person name="Dong K."/>
        </authorList>
    </citation>
    <scope>NUCLEOTIDE SEQUENCE [LARGE SCALE GENOMIC DNA]</scope>
    <source>
        <strain evidence="1 2">NBRC 112902</strain>
    </source>
</reference>
<dbReference type="Pfam" id="PF12691">
    <property type="entry name" value="Phage_tail_terminator_6"/>
    <property type="match status" value="1"/>
</dbReference>